<dbReference type="Proteomes" id="UP000828941">
    <property type="component" value="Chromosome 13"/>
</dbReference>
<organism evidence="1 2">
    <name type="scientific">Bauhinia variegata</name>
    <name type="common">Purple orchid tree</name>
    <name type="synonym">Phanera variegata</name>
    <dbReference type="NCBI Taxonomy" id="167791"/>
    <lineage>
        <taxon>Eukaryota</taxon>
        <taxon>Viridiplantae</taxon>
        <taxon>Streptophyta</taxon>
        <taxon>Embryophyta</taxon>
        <taxon>Tracheophyta</taxon>
        <taxon>Spermatophyta</taxon>
        <taxon>Magnoliopsida</taxon>
        <taxon>eudicotyledons</taxon>
        <taxon>Gunneridae</taxon>
        <taxon>Pentapetalae</taxon>
        <taxon>rosids</taxon>
        <taxon>fabids</taxon>
        <taxon>Fabales</taxon>
        <taxon>Fabaceae</taxon>
        <taxon>Cercidoideae</taxon>
        <taxon>Cercideae</taxon>
        <taxon>Bauhiniinae</taxon>
        <taxon>Bauhinia</taxon>
    </lineage>
</organism>
<keyword evidence="2" id="KW-1185">Reference proteome</keyword>
<comment type="caution">
    <text evidence="1">The sequence shown here is derived from an EMBL/GenBank/DDBJ whole genome shotgun (WGS) entry which is preliminary data.</text>
</comment>
<dbReference type="EMBL" id="CM039438">
    <property type="protein sequence ID" value="KAI4299843.1"/>
    <property type="molecule type" value="Genomic_DNA"/>
</dbReference>
<reference evidence="1 2" key="1">
    <citation type="journal article" date="2022" name="DNA Res.">
        <title>Chromosomal-level genome assembly of the orchid tree Bauhinia variegata (Leguminosae; Cercidoideae) supports the allotetraploid origin hypothesis of Bauhinia.</title>
        <authorList>
            <person name="Zhong Y."/>
            <person name="Chen Y."/>
            <person name="Zheng D."/>
            <person name="Pang J."/>
            <person name="Liu Y."/>
            <person name="Luo S."/>
            <person name="Meng S."/>
            <person name="Qian L."/>
            <person name="Wei D."/>
            <person name="Dai S."/>
            <person name="Zhou R."/>
        </authorList>
    </citation>
    <scope>NUCLEOTIDE SEQUENCE [LARGE SCALE GENOMIC DNA]</scope>
    <source>
        <strain evidence="1">BV-YZ2020</strain>
    </source>
</reference>
<evidence type="ECO:0000313" key="1">
    <source>
        <dbReference type="EMBL" id="KAI4299843.1"/>
    </source>
</evidence>
<accession>A0ACB9KRC6</accession>
<evidence type="ECO:0000313" key="2">
    <source>
        <dbReference type="Proteomes" id="UP000828941"/>
    </source>
</evidence>
<sequence length="383" mass="42818">MCFEGCDSLREIPDLSEVPNLKELHIQSCMSLFKIHDSVGLFKKLETLSARDCINLFIFPCAINLPSLKDLDLLRCKSLKRFPEVLEENNNELSLSLGGTAIEELPSSIQKLLGLKDIFLNESESLNRVPGGILKLSQLQNFHAESCKNINFFESSECEEAATSSEPEDLVVNLTDSGLNDEILASPAFISSLYQVTNLCLRGSSFTVLPASFKECHSLRALYLDYCKELQEIEGFPPNVLTFSAMECSSLSSQSSRMLLDQAVLKTNRTFNLPGQGVPEWFHYSSNAAKLTFWFREQVPAIAFCFVARELQPDDIGQSVDLRISVQIHGLSNHKSNYSSMFIPDGITDFDEEGMEDLERKKIHLELDLNNPPPVGDDELSAD</sequence>
<proteinExistence type="predicted"/>
<gene>
    <name evidence="1" type="ORF">L6164_033267</name>
</gene>
<name>A0ACB9KRC6_BAUVA</name>
<protein>
    <submittedName>
        <fullName evidence="1">Uncharacterized protein</fullName>
    </submittedName>
</protein>